<gene>
    <name evidence="1" type="ORF">O6H91_12G084900</name>
</gene>
<evidence type="ECO:0000313" key="2">
    <source>
        <dbReference type="Proteomes" id="UP001162992"/>
    </source>
</evidence>
<protein>
    <submittedName>
        <fullName evidence="1">Uncharacterized protein</fullName>
    </submittedName>
</protein>
<sequence>MKKPRRNREGKYRGVRRRPWGRYAAEIRDPHTKERRWLGTFDTAEEAALAYDTAARSMRGSKARTNFVYDSLPTDSASARMQIVNDLMPAYKSSNSLEMSRELQSSRMAAVLDRPNDRLFLESTCEEQSLNSIVCWNMHRKSLEQELLRVDSAEHILNSTESNLLSSFTVEELQKTLDNVKPCGFQTWHDERTMEPISSLSKFRVCQIPDAQIFSTPVNSFESVSLPSSEVCSPTTSENAHAQHSIDVSIDLCGLWDTIQDLEIQSWPTRNGDSCPGFVLDGEFSSLPTSEVCSPEIEYGSINLNGSIPSLYEVSCGLWNDFQQNNWQTNDLDFKPPTTAQASLHDNLFLMEMPPLTEKMIHDIQQLPELINPF</sequence>
<evidence type="ECO:0000313" key="1">
    <source>
        <dbReference type="EMBL" id="KAJ7536855.1"/>
    </source>
</evidence>
<proteinExistence type="predicted"/>
<organism evidence="1 2">
    <name type="scientific">Diphasiastrum complanatum</name>
    <name type="common">Issler's clubmoss</name>
    <name type="synonym">Lycopodium complanatum</name>
    <dbReference type="NCBI Taxonomy" id="34168"/>
    <lineage>
        <taxon>Eukaryota</taxon>
        <taxon>Viridiplantae</taxon>
        <taxon>Streptophyta</taxon>
        <taxon>Embryophyta</taxon>
        <taxon>Tracheophyta</taxon>
        <taxon>Lycopodiopsida</taxon>
        <taxon>Lycopodiales</taxon>
        <taxon>Lycopodiaceae</taxon>
        <taxon>Lycopodioideae</taxon>
        <taxon>Diphasiastrum</taxon>
    </lineage>
</organism>
<dbReference type="EMBL" id="CM055103">
    <property type="protein sequence ID" value="KAJ7536855.1"/>
    <property type="molecule type" value="Genomic_DNA"/>
</dbReference>
<comment type="caution">
    <text evidence="1">The sequence shown here is derived from an EMBL/GenBank/DDBJ whole genome shotgun (WGS) entry which is preliminary data.</text>
</comment>
<dbReference type="Proteomes" id="UP001162992">
    <property type="component" value="Chromosome 12"/>
</dbReference>
<name>A0ACC2C4F1_DIPCM</name>
<reference evidence="2" key="1">
    <citation type="journal article" date="2024" name="Proc. Natl. Acad. Sci. U.S.A.">
        <title>Extraordinary preservation of gene collinearity over three hundred million years revealed in homosporous lycophytes.</title>
        <authorList>
            <person name="Li C."/>
            <person name="Wickell D."/>
            <person name="Kuo L.Y."/>
            <person name="Chen X."/>
            <person name="Nie B."/>
            <person name="Liao X."/>
            <person name="Peng D."/>
            <person name="Ji J."/>
            <person name="Jenkins J."/>
            <person name="Williams M."/>
            <person name="Shu S."/>
            <person name="Plott C."/>
            <person name="Barry K."/>
            <person name="Rajasekar S."/>
            <person name="Grimwood J."/>
            <person name="Han X."/>
            <person name="Sun S."/>
            <person name="Hou Z."/>
            <person name="He W."/>
            <person name="Dai G."/>
            <person name="Sun C."/>
            <person name="Schmutz J."/>
            <person name="Leebens-Mack J.H."/>
            <person name="Li F.W."/>
            <person name="Wang L."/>
        </authorList>
    </citation>
    <scope>NUCLEOTIDE SEQUENCE [LARGE SCALE GENOMIC DNA]</scope>
    <source>
        <strain evidence="2">cv. PW_Plant_1</strain>
    </source>
</reference>
<keyword evidence="2" id="KW-1185">Reference proteome</keyword>
<accession>A0ACC2C4F1</accession>